<dbReference type="SUPFAM" id="SSF52172">
    <property type="entry name" value="CheY-like"/>
    <property type="match status" value="1"/>
</dbReference>
<dbReference type="FunFam" id="3.30.565.10:FF:000010">
    <property type="entry name" value="Sensor histidine kinase RcsC"/>
    <property type="match status" value="1"/>
</dbReference>
<dbReference type="Pfam" id="PF02518">
    <property type="entry name" value="HATPase_c"/>
    <property type="match status" value="1"/>
</dbReference>
<dbReference type="SMART" id="SM00387">
    <property type="entry name" value="HATPase_c"/>
    <property type="match status" value="1"/>
</dbReference>
<evidence type="ECO:0000256" key="3">
    <source>
        <dbReference type="ARBA" id="ARBA00022553"/>
    </source>
</evidence>
<keyword evidence="10" id="KW-1185">Reference proteome</keyword>
<dbReference type="PROSITE" id="PS50110">
    <property type="entry name" value="RESPONSE_REGULATORY"/>
    <property type="match status" value="1"/>
</dbReference>
<dbReference type="GO" id="GO:0000155">
    <property type="term" value="F:phosphorelay sensor kinase activity"/>
    <property type="evidence" value="ECO:0007669"/>
    <property type="project" value="InterPro"/>
</dbReference>
<proteinExistence type="predicted"/>
<evidence type="ECO:0000313" key="9">
    <source>
        <dbReference type="EMBL" id="SNR86730.1"/>
    </source>
</evidence>
<evidence type="ECO:0000259" key="7">
    <source>
        <dbReference type="PROSITE" id="PS50109"/>
    </source>
</evidence>
<dbReference type="PRINTS" id="PR00344">
    <property type="entry name" value="BCTRLSENSOR"/>
</dbReference>
<dbReference type="Gene3D" id="3.30.565.10">
    <property type="entry name" value="Histidine kinase-like ATPase, C-terminal domain"/>
    <property type="match status" value="1"/>
</dbReference>
<dbReference type="PANTHER" id="PTHR43047">
    <property type="entry name" value="TWO-COMPONENT HISTIDINE PROTEIN KINASE"/>
    <property type="match status" value="1"/>
</dbReference>
<dbReference type="InterPro" id="IPR036890">
    <property type="entry name" value="HATPase_C_sf"/>
</dbReference>
<dbReference type="CDD" id="cd16922">
    <property type="entry name" value="HATPase_EvgS-ArcB-TorS-like"/>
    <property type="match status" value="1"/>
</dbReference>
<dbReference type="Gene3D" id="1.10.287.130">
    <property type="match status" value="1"/>
</dbReference>
<dbReference type="Proteomes" id="UP000198405">
    <property type="component" value="Unassembled WGS sequence"/>
</dbReference>
<comment type="catalytic activity">
    <reaction evidence="1">
        <text>ATP + protein L-histidine = ADP + protein N-phospho-L-histidine.</text>
        <dbReference type="EC" id="2.7.13.3"/>
    </reaction>
</comment>
<dbReference type="SMART" id="SM00388">
    <property type="entry name" value="HisKA"/>
    <property type="match status" value="1"/>
</dbReference>
<sequence length="437" mass="50133">MITLVVLTLKDVYRNIDDLKIVLSSAVKGNFDLKMNENTPGELGEIAKSINKLLEIFKKFTYNEKIFIASVSHELRTPLNGIIGFLNLLLQSNLSKEQQMYVENAEKSARQLLELIEDLLDTTKIQTGQIEIRKEEFDLNQIIQEVIATVSSRKKAKSLKFINKIPNFPNIFIGDKKRVKQILLNLLSNAFKYTKEGFIELGIKDIKETDKNTIITFYIKDTGIGIPKEKQKEMFKPFVRIHSQETKEIKGTGLGLYISKSLAKLMGGDIWFESEEGKGTTFYFKIPLEKGRKKTEEELKALQIKPPAEKKLDNFSNIKILAAEDEPINRKLLQKIFEKNFNIKDIDIVENGFEAYKKAIKNNYDIIFLDIQMPVMDGFEALERIRKAGIKTPVYMLTADAYKDTETKAMKLGANGYITKPIELDKLTEILREIKKK</sequence>
<dbReference type="AlphaFoldDB" id="A0A238ZTQ0"/>
<evidence type="ECO:0000256" key="2">
    <source>
        <dbReference type="ARBA" id="ARBA00012438"/>
    </source>
</evidence>
<evidence type="ECO:0000256" key="4">
    <source>
        <dbReference type="ARBA" id="ARBA00022679"/>
    </source>
</evidence>
<evidence type="ECO:0000256" key="1">
    <source>
        <dbReference type="ARBA" id="ARBA00000085"/>
    </source>
</evidence>
<dbReference type="EC" id="2.7.13.3" evidence="2"/>
<dbReference type="InterPro" id="IPR003661">
    <property type="entry name" value="HisK_dim/P_dom"/>
</dbReference>
<dbReference type="OrthoDB" id="2676347at2"/>
<keyword evidence="3 6" id="KW-0597">Phosphoprotein</keyword>
<feature type="modified residue" description="4-aspartylphosphate" evidence="6">
    <location>
        <position position="370"/>
    </location>
</feature>
<dbReference type="PROSITE" id="PS50109">
    <property type="entry name" value="HIS_KIN"/>
    <property type="match status" value="1"/>
</dbReference>
<dbReference type="PANTHER" id="PTHR43047:SF72">
    <property type="entry name" value="OSMOSENSING HISTIDINE PROTEIN KINASE SLN1"/>
    <property type="match status" value="1"/>
</dbReference>
<dbReference type="SUPFAM" id="SSF47384">
    <property type="entry name" value="Homodimeric domain of signal transducing histidine kinase"/>
    <property type="match status" value="1"/>
</dbReference>
<dbReference type="GO" id="GO:0005886">
    <property type="term" value="C:plasma membrane"/>
    <property type="evidence" value="ECO:0007669"/>
    <property type="project" value="TreeGrafter"/>
</dbReference>
<dbReference type="InterPro" id="IPR036097">
    <property type="entry name" value="HisK_dim/P_sf"/>
</dbReference>
<dbReference type="InterPro" id="IPR003594">
    <property type="entry name" value="HATPase_dom"/>
</dbReference>
<dbReference type="SUPFAM" id="SSF55874">
    <property type="entry name" value="ATPase domain of HSP90 chaperone/DNA topoisomerase II/histidine kinase"/>
    <property type="match status" value="1"/>
</dbReference>
<keyword evidence="4" id="KW-0808">Transferase</keyword>
<dbReference type="GO" id="GO:0009927">
    <property type="term" value="F:histidine phosphotransfer kinase activity"/>
    <property type="evidence" value="ECO:0007669"/>
    <property type="project" value="TreeGrafter"/>
</dbReference>
<dbReference type="InterPro" id="IPR001789">
    <property type="entry name" value="Sig_transdc_resp-reg_receiver"/>
</dbReference>
<dbReference type="CDD" id="cd17546">
    <property type="entry name" value="REC_hyHK_CKI1_RcsC-like"/>
    <property type="match status" value="1"/>
</dbReference>
<dbReference type="SMART" id="SM00448">
    <property type="entry name" value="REC"/>
    <property type="match status" value="1"/>
</dbReference>
<keyword evidence="5 9" id="KW-0418">Kinase</keyword>
<feature type="domain" description="Histidine kinase" evidence="7">
    <location>
        <begin position="70"/>
        <end position="290"/>
    </location>
</feature>
<dbReference type="InterPro" id="IPR011006">
    <property type="entry name" value="CheY-like_superfamily"/>
</dbReference>
<dbReference type="Pfam" id="PF00072">
    <property type="entry name" value="Response_reg"/>
    <property type="match status" value="1"/>
</dbReference>
<feature type="domain" description="Response regulatory" evidence="8">
    <location>
        <begin position="319"/>
        <end position="435"/>
    </location>
</feature>
<organism evidence="9 10">
    <name type="scientific">Desulfurobacterium atlanticum</name>
    <dbReference type="NCBI Taxonomy" id="240169"/>
    <lineage>
        <taxon>Bacteria</taxon>
        <taxon>Pseudomonadati</taxon>
        <taxon>Aquificota</taxon>
        <taxon>Aquificia</taxon>
        <taxon>Desulfurobacteriales</taxon>
        <taxon>Desulfurobacteriaceae</taxon>
        <taxon>Desulfurobacterium</taxon>
    </lineage>
</organism>
<evidence type="ECO:0000256" key="6">
    <source>
        <dbReference type="PROSITE-ProRule" id="PRU00169"/>
    </source>
</evidence>
<reference evidence="10" key="1">
    <citation type="submission" date="2017-06" db="EMBL/GenBank/DDBJ databases">
        <authorList>
            <person name="Varghese N."/>
            <person name="Submissions S."/>
        </authorList>
    </citation>
    <scope>NUCLEOTIDE SEQUENCE [LARGE SCALE GENOMIC DNA]</scope>
    <source>
        <strain evidence="10">DSM 15668</strain>
    </source>
</reference>
<evidence type="ECO:0000256" key="5">
    <source>
        <dbReference type="ARBA" id="ARBA00022777"/>
    </source>
</evidence>
<accession>A0A238ZTQ0</accession>
<gene>
    <name evidence="9" type="ORF">SAMN06265340_1126</name>
</gene>
<protein>
    <recommendedName>
        <fullName evidence="2">histidine kinase</fullName>
        <ecNumber evidence="2">2.7.13.3</ecNumber>
    </recommendedName>
</protein>
<evidence type="ECO:0000259" key="8">
    <source>
        <dbReference type="PROSITE" id="PS50110"/>
    </source>
</evidence>
<evidence type="ECO:0000313" key="10">
    <source>
        <dbReference type="Proteomes" id="UP000198405"/>
    </source>
</evidence>
<dbReference type="CDD" id="cd00082">
    <property type="entry name" value="HisKA"/>
    <property type="match status" value="1"/>
</dbReference>
<dbReference type="CDD" id="cd06225">
    <property type="entry name" value="HAMP"/>
    <property type="match status" value="1"/>
</dbReference>
<dbReference type="Gene3D" id="3.40.50.2300">
    <property type="match status" value="1"/>
</dbReference>
<dbReference type="InterPro" id="IPR004358">
    <property type="entry name" value="Sig_transdc_His_kin-like_C"/>
</dbReference>
<dbReference type="Pfam" id="PF00512">
    <property type="entry name" value="HisKA"/>
    <property type="match status" value="1"/>
</dbReference>
<dbReference type="EMBL" id="FZOB01000012">
    <property type="protein sequence ID" value="SNR86730.1"/>
    <property type="molecule type" value="Genomic_DNA"/>
</dbReference>
<name>A0A238ZTQ0_9BACT</name>
<dbReference type="InterPro" id="IPR005467">
    <property type="entry name" value="His_kinase_dom"/>
</dbReference>